<keyword evidence="4 7" id="KW-1133">Transmembrane helix</keyword>
<feature type="transmembrane region" description="Helical" evidence="7">
    <location>
        <begin position="232"/>
        <end position="254"/>
    </location>
</feature>
<dbReference type="InterPro" id="IPR020846">
    <property type="entry name" value="MFS_dom"/>
</dbReference>
<dbReference type="Proteomes" id="UP000183180">
    <property type="component" value="Unassembled WGS sequence"/>
</dbReference>
<evidence type="ECO:0000313" key="10">
    <source>
        <dbReference type="Proteomes" id="UP000183180"/>
    </source>
</evidence>
<dbReference type="EMBL" id="FNLM01000036">
    <property type="protein sequence ID" value="SDU79828.1"/>
    <property type="molecule type" value="Genomic_DNA"/>
</dbReference>
<dbReference type="STRING" id="158898.SAMN04488548_136279"/>
<reference evidence="9 10" key="1">
    <citation type="submission" date="2016-10" db="EMBL/GenBank/DDBJ databases">
        <authorList>
            <person name="de Groot N.N."/>
        </authorList>
    </citation>
    <scope>NUCLEOTIDE SEQUENCE [LARGE SCALE GENOMIC DNA]</scope>
    <source>
        <strain evidence="9 10">DSM 44215</strain>
    </source>
</reference>
<feature type="transmembrane region" description="Helical" evidence="7">
    <location>
        <begin position="60"/>
        <end position="80"/>
    </location>
</feature>
<dbReference type="InterPro" id="IPR036259">
    <property type="entry name" value="MFS_trans_sf"/>
</dbReference>
<dbReference type="PANTHER" id="PTHR43385:SF1">
    <property type="entry name" value="RIBOFLAVIN TRANSPORTER RIBJ"/>
    <property type="match status" value="1"/>
</dbReference>
<dbReference type="OrthoDB" id="8596007at2"/>
<feature type="transmembrane region" description="Helical" evidence="7">
    <location>
        <begin position="146"/>
        <end position="166"/>
    </location>
</feature>
<comment type="subcellular location">
    <subcellularLocation>
        <location evidence="1">Cell membrane</location>
        <topology evidence="1">Multi-pass membrane protein</topology>
    </subcellularLocation>
</comment>
<dbReference type="AlphaFoldDB" id="A0A1H2LGT1"/>
<evidence type="ECO:0000256" key="6">
    <source>
        <dbReference type="SAM" id="MobiDB-lite"/>
    </source>
</evidence>
<gene>
    <name evidence="9" type="ORF">SAMN04488548_136279</name>
</gene>
<dbReference type="Pfam" id="PF07690">
    <property type="entry name" value="MFS_1"/>
    <property type="match status" value="1"/>
</dbReference>
<dbReference type="PANTHER" id="PTHR43385">
    <property type="entry name" value="RIBOFLAVIN TRANSPORTER RIBJ"/>
    <property type="match status" value="1"/>
</dbReference>
<feature type="region of interest" description="Disordered" evidence="6">
    <location>
        <begin position="423"/>
        <end position="443"/>
    </location>
</feature>
<evidence type="ECO:0000256" key="4">
    <source>
        <dbReference type="ARBA" id="ARBA00022989"/>
    </source>
</evidence>
<evidence type="ECO:0000313" key="9">
    <source>
        <dbReference type="EMBL" id="SDU79828.1"/>
    </source>
</evidence>
<feature type="transmembrane region" description="Helical" evidence="7">
    <location>
        <begin position="266"/>
        <end position="285"/>
    </location>
</feature>
<feature type="transmembrane region" description="Helical" evidence="7">
    <location>
        <begin position="20"/>
        <end position="40"/>
    </location>
</feature>
<feature type="transmembrane region" description="Helical" evidence="7">
    <location>
        <begin position="384"/>
        <end position="408"/>
    </location>
</feature>
<feature type="transmembrane region" description="Helical" evidence="7">
    <location>
        <begin position="112"/>
        <end position="139"/>
    </location>
</feature>
<feature type="transmembrane region" description="Helical" evidence="7">
    <location>
        <begin position="292"/>
        <end position="314"/>
    </location>
</feature>
<evidence type="ECO:0000256" key="1">
    <source>
        <dbReference type="ARBA" id="ARBA00004651"/>
    </source>
</evidence>
<feature type="transmembrane region" description="Helical" evidence="7">
    <location>
        <begin position="320"/>
        <end position="343"/>
    </location>
</feature>
<dbReference type="RefSeq" id="WP_074853596.1">
    <property type="nucleotide sequence ID" value="NZ_FNLM01000036.1"/>
</dbReference>
<evidence type="ECO:0000256" key="2">
    <source>
        <dbReference type="ARBA" id="ARBA00022448"/>
    </source>
</evidence>
<evidence type="ECO:0000259" key="8">
    <source>
        <dbReference type="PROSITE" id="PS50850"/>
    </source>
</evidence>
<sequence length="443" mass="46884">MIMTATDATASPTRQFSRWWFPITGFLTLLFGSSTVNVLFNVLGTEIADDFGWNRSVITNGFSVETILTGISIVVLGVLVDRYGPRIPAIPMTMGFGAGLMLMAALPNNQAVFYLLCIVIGACAGALNPVAHATVVSAWFADRRGLALGVLMAGMGACGVLIPYLANFVFGLVGWRGTFLVIGALCTIIPTAVYLFVTRMPARFDEERAQARAAGRTAGESLWSIARRSRQFWLLSAAIFLVSTATFGLMSQVVPMTTDKGIDRSVAVAVLSVLSLSSVFARLLVGYLLDRVFAPLIGSIIFALCGVGVALLIASNGPALMFLGAVLVGLALGAEGDIAAYMISRYFPKHSYGRVLGFVYFLFAMGSATGVFILGQVYGLTGSYGAGIVPIVAMVVVAIVCLLGMGAYRYSLDHRDLTDDAAGDVMGPGVEEASPDDVSKARR</sequence>
<keyword evidence="3 7" id="KW-0812">Transmembrane</keyword>
<accession>A0A1H2LGT1</accession>
<dbReference type="Gene3D" id="1.20.1250.20">
    <property type="entry name" value="MFS general substrate transporter like domains"/>
    <property type="match status" value="1"/>
</dbReference>
<evidence type="ECO:0000256" key="3">
    <source>
        <dbReference type="ARBA" id="ARBA00022692"/>
    </source>
</evidence>
<name>A0A1H2LGT1_9ACTN</name>
<feature type="transmembrane region" description="Helical" evidence="7">
    <location>
        <begin position="178"/>
        <end position="197"/>
    </location>
</feature>
<dbReference type="GO" id="GO:0005886">
    <property type="term" value="C:plasma membrane"/>
    <property type="evidence" value="ECO:0007669"/>
    <property type="project" value="UniProtKB-SubCell"/>
</dbReference>
<dbReference type="InterPro" id="IPR052983">
    <property type="entry name" value="MFS_Riboflavin_Transporter"/>
</dbReference>
<proteinExistence type="predicted"/>
<feature type="transmembrane region" description="Helical" evidence="7">
    <location>
        <begin position="87"/>
        <end position="106"/>
    </location>
</feature>
<feature type="transmembrane region" description="Helical" evidence="7">
    <location>
        <begin position="355"/>
        <end position="378"/>
    </location>
</feature>
<dbReference type="SUPFAM" id="SSF103473">
    <property type="entry name" value="MFS general substrate transporter"/>
    <property type="match status" value="1"/>
</dbReference>
<dbReference type="PROSITE" id="PS50850">
    <property type="entry name" value="MFS"/>
    <property type="match status" value="1"/>
</dbReference>
<dbReference type="CDD" id="cd17355">
    <property type="entry name" value="MFS_YcxA_like"/>
    <property type="match status" value="1"/>
</dbReference>
<organism evidence="9 10">
    <name type="scientific">Gordonia westfalica</name>
    <dbReference type="NCBI Taxonomy" id="158898"/>
    <lineage>
        <taxon>Bacteria</taxon>
        <taxon>Bacillati</taxon>
        <taxon>Actinomycetota</taxon>
        <taxon>Actinomycetes</taxon>
        <taxon>Mycobacteriales</taxon>
        <taxon>Gordoniaceae</taxon>
        <taxon>Gordonia</taxon>
    </lineage>
</organism>
<dbReference type="GO" id="GO:0022857">
    <property type="term" value="F:transmembrane transporter activity"/>
    <property type="evidence" value="ECO:0007669"/>
    <property type="project" value="InterPro"/>
</dbReference>
<dbReference type="InterPro" id="IPR011701">
    <property type="entry name" value="MFS"/>
</dbReference>
<keyword evidence="2" id="KW-0813">Transport</keyword>
<protein>
    <submittedName>
        <fullName evidence="9">Predicted arabinose efflux permease, MFS family</fullName>
    </submittedName>
</protein>
<evidence type="ECO:0000256" key="5">
    <source>
        <dbReference type="ARBA" id="ARBA00023136"/>
    </source>
</evidence>
<feature type="domain" description="Major facilitator superfamily (MFS) profile" evidence="8">
    <location>
        <begin position="20"/>
        <end position="416"/>
    </location>
</feature>
<evidence type="ECO:0000256" key="7">
    <source>
        <dbReference type="SAM" id="Phobius"/>
    </source>
</evidence>
<keyword evidence="5 7" id="KW-0472">Membrane</keyword>